<organism evidence="1 2">
    <name type="scientific">Dietzia aerolata</name>
    <dbReference type="NCBI Taxonomy" id="595984"/>
    <lineage>
        <taxon>Bacteria</taxon>
        <taxon>Bacillati</taxon>
        <taxon>Actinomycetota</taxon>
        <taxon>Actinomycetes</taxon>
        <taxon>Mycobacteriales</taxon>
        <taxon>Dietziaceae</taxon>
        <taxon>Dietzia</taxon>
    </lineage>
</organism>
<comment type="caution">
    <text evidence="1">The sequence shown here is derived from an EMBL/GenBank/DDBJ whole genome shotgun (WGS) entry which is preliminary data.</text>
</comment>
<protein>
    <submittedName>
        <fullName evidence="1">DNA-binding protein</fullName>
    </submittedName>
</protein>
<accession>A0ABV5JSM1</accession>
<dbReference type="RefSeq" id="WP_182632957.1">
    <property type="nucleotide sequence ID" value="NZ_JAALDM010000217.1"/>
</dbReference>
<gene>
    <name evidence="1" type="ORF">ACFFVD_12805</name>
</gene>
<name>A0ABV5JSM1_9ACTN</name>
<keyword evidence="2" id="KW-1185">Reference proteome</keyword>
<sequence>MTPEEIDALGVSTDLQTACRAIGISKSSGYAAAKAGTFPCRVVRIGSRYVVPTAGLRELLGMTDVAAA</sequence>
<keyword evidence="1" id="KW-0238">DNA-binding</keyword>
<evidence type="ECO:0000313" key="2">
    <source>
        <dbReference type="Proteomes" id="UP001589700"/>
    </source>
</evidence>
<dbReference type="GO" id="GO:0003677">
    <property type="term" value="F:DNA binding"/>
    <property type="evidence" value="ECO:0007669"/>
    <property type="project" value="UniProtKB-KW"/>
</dbReference>
<dbReference type="EMBL" id="JBHMDY010000008">
    <property type="protein sequence ID" value="MFB9260683.1"/>
    <property type="molecule type" value="Genomic_DNA"/>
</dbReference>
<evidence type="ECO:0000313" key="1">
    <source>
        <dbReference type="EMBL" id="MFB9260683.1"/>
    </source>
</evidence>
<reference evidence="1 2" key="1">
    <citation type="submission" date="2024-09" db="EMBL/GenBank/DDBJ databases">
        <authorList>
            <person name="Sun Q."/>
            <person name="Mori K."/>
        </authorList>
    </citation>
    <scope>NUCLEOTIDE SEQUENCE [LARGE SCALE GENOMIC DNA]</scope>
    <source>
        <strain evidence="1 2">CCM 7659</strain>
    </source>
</reference>
<proteinExistence type="predicted"/>
<dbReference type="Proteomes" id="UP001589700">
    <property type="component" value="Unassembled WGS sequence"/>
</dbReference>